<evidence type="ECO:0008006" key="3">
    <source>
        <dbReference type="Google" id="ProtNLM"/>
    </source>
</evidence>
<organism evidence="1 2">
    <name type="scientific">Agrobacterium larrymoorei</name>
    <dbReference type="NCBI Taxonomy" id="160699"/>
    <lineage>
        <taxon>Bacteria</taxon>
        <taxon>Pseudomonadati</taxon>
        <taxon>Pseudomonadota</taxon>
        <taxon>Alphaproteobacteria</taxon>
        <taxon>Hyphomicrobiales</taxon>
        <taxon>Rhizobiaceae</taxon>
        <taxon>Rhizobium/Agrobacterium group</taxon>
        <taxon>Agrobacterium</taxon>
    </lineage>
</organism>
<protein>
    <recommendedName>
        <fullName evidence="3">DUF2059 domain-containing protein</fullName>
    </recommendedName>
</protein>
<name>A0ABX8T6K4_9HYPH</name>
<evidence type="ECO:0000313" key="1">
    <source>
        <dbReference type="EMBL" id="QYA08932.1"/>
    </source>
</evidence>
<dbReference type="EMBL" id="CP072168">
    <property type="protein sequence ID" value="QYA08932.1"/>
    <property type="molecule type" value="Genomic_DNA"/>
</dbReference>
<accession>A0ABX8T6K4</accession>
<dbReference type="RefSeq" id="WP_027675288.1">
    <property type="nucleotide sequence ID" value="NZ_CP072168.1"/>
</dbReference>
<reference evidence="1 2" key="1">
    <citation type="submission" date="2021-03" db="EMBL/GenBank/DDBJ databases">
        <title>Rapid diversification of plasmids in a genus of pathogenic and nitrogen fixing bacteria.</title>
        <authorList>
            <person name="Weisberg A.J."/>
            <person name="Miller M."/>
            <person name="Ream W."/>
            <person name="Grunwald N.J."/>
            <person name="Chang J.H."/>
        </authorList>
    </citation>
    <scope>NUCLEOTIDE SEQUENCE [LARGE SCALE GENOMIC DNA]</scope>
    <source>
        <strain evidence="1 2">AF3.44</strain>
    </source>
</reference>
<proteinExistence type="predicted"/>
<sequence>MQIYRKRSRALSIEAMWPIGVTVAVLAFLEPTQAQSSCLLEVENVKLIADNVPTLLGYAEQDFSKEKSKDVSTVDKILRPIVTEVFGDSALSQKLIEKFGSRDCDSPALLAIGKLLKESNAKLANQGTQTSTPEKVASEERVKELEALADSFALPELFAENSVAGAAMNAALEIYFTEKPEELAHLDGNEAKRLAEDILPELRQREGNPIRFDRDVSRGIAKAQLTWVLSTLPEDDLKQLKDFYASPAVMAERDRLIASYKEQIDRYSVTMLVKALEAFKPHFNGEASLSDRNKK</sequence>
<keyword evidence="2" id="KW-1185">Reference proteome</keyword>
<dbReference type="Proteomes" id="UP000826513">
    <property type="component" value="Chromosome 2"/>
</dbReference>
<evidence type="ECO:0000313" key="2">
    <source>
        <dbReference type="Proteomes" id="UP000826513"/>
    </source>
</evidence>
<gene>
    <name evidence="1" type="ORF">J5285_16095</name>
</gene>